<dbReference type="KEGG" id="vag:N646_0891"/>
<dbReference type="EMBL" id="CP006718">
    <property type="protein sequence ID" value="AGV16724.1"/>
    <property type="molecule type" value="Genomic_DNA"/>
</dbReference>
<proteinExistence type="predicted"/>
<name>A0A2I3C5B6_VIBAX</name>
<dbReference type="Proteomes" id="UP000016714">
    <property type="component" value="Chromosome 1"/>
</dbReference>
<evidence type="ECO:0000313" key="2">
    <source>
        <dbReference type="Proteomes" id="UP000016714"/>
    </source>
</evidence>
<dbReference type="AlphaFoldDB" id="A0A2I3C5B6"/>
<gene>
    <name evidence="1" type="ORF">N646_0891</name>
</gene>
<organism evidence="1 2">
    <name type="scientific">Vibrio alginolyticus (strain ATCC 17749 / DSM 2171 / NBRC 15630 / NCIMB 1903 / NCTC 12160 / XII-53)</name>
    <dbReference type="NCBI Taxonomy" id="1219076"/>
    <lineage>
        <taxon>Bacteria</taxon>
        <taxon>Pseudomonadati</taxon>
        <taxon>Pseudomonadota</taxon>
        <taxon>Gammaproteobacteria</taxon>
        <taxon>Vibrionales</taxon>
        <taxon>Vibrionaceae</taxon>
        <taxon>Vibrio</taxon>
    </lineage>
</organism>
<sequence length="41" mass="4806">MVYFFGYSNKLSSWFQKFNIGGLNSWISQPILSFKPQGCFH</sequence>
<evidence type="ECO:0000313" key="1">
    <source>
        <dbReference type="EMBL" id="AGV16724.1"/>
    </source>
</evidence>
<accession>A0A2I3C5B6</accession>
<reference evidence="1 2" key="1">
    <citation type="journal article" date="2015" name="Genome Announc.">
        <title>Complete genome sequence of Vibrio alginolyticus ATCC 17749.</title>
        <authorList>
            <person name="Liu X.F."/>
            <person name="Cao Y."/>
            <person name="Zhang H.L."/>
            <person name="Chen Y.J."/>
            <person name="Hu C.J."/>
        </authorList>
    </citation>
    <scope>NUCLEOTIDE SEQUENCE [LARGE SCALE GENOMIC DNA]</scope>
    <source>
        <strain evidence="2">ATCC 17749 / DSM 2171 / NBRC 15630 / NCIMB 1903 / NCTC 12160 / XII-53</strain>
    </source>
</reference>
<dbReference type="HOGENOM" id="CLU_3278352_0_0_6"/>
<protein>
    <submittedName>
        <fullName evidence="1">Uncharacterized protein</fullName>
    </submittedName>
</protein>